<reference evidence="1 2" key="1">
    <citation type="submission" date="2018-09" db="EMBL/GenBank/DDBJ databases">
        <title>YIM 75000 draft genome.</title>
        <authorList>
            <person name="Tang S."/>
            <person name="Feng Y."/>
        </authorList>
    </citation>
    <scope>NUCLEOTIDE SEQUENCE [LARGE SCALE GENOMIC DNA]</scope>
    <source>
        <strain evidence="1 2">YIM 75000</strain>
    </source>
</reference>
<evidence type="ECO:0000313" key="1">
    <source>
        <dbReference type="EMBL" id="RJK96398.1"/>
    </source>
</evidence>
<dbReference type="AlphaFoldDB" id="A0A3A3YXL9"/>
<organism evidence="1 2">
    <name type="scientific">Vallicoccus soli</name>
    <dbReference type="NCBI Taxonomy" id="2339232"/>
    <lineage>
        <taxon>Bacteria</taxon>
        <taxon>Bacillati</taxon>
        <taxon>Actinomycetota</taxon>
        <taxon>Actinomycetes</taxon>
        <taxon>Motilibacterales</taxon>
        <taxon>Vallicoccaceae</taxon>
        <taxon>Vallicoccus</taxon>
    </lineage>
</organism>
<proteinExistence type="predicted"/>
<gene>
    <name evidence="1" type="ORF">D5H78_09200</name>
</gene>
<dbReference type="RefSeq" id="WP_119950129.1">
    <property type="nucleotide sequence ID" value="NZ_QZEZ01000003.1"/>
</dbReference>
<sequence length="341" mass="36726">MPPREAHLVGSLPGPTPAAATTTALDVLGPYLRTLPDGETGERRNWIISIIEGLREHPDLELAQQGDWSDYDRTPRLRVRRGRRLYGAALDLGHVAAVRESHPQFLEVRGSRTDLRFQQGVPGDLDVAAFALGRTGAVRSRRAFTEATLAEVRDVAALTGPGTLFQVEVPLELVMLAKAPPPVRPALARLLARGVTRLAAATAEGTRFAVHLCLGDMNHRAYATMTDVGPLVLLAGAIIGGWPEGRPLELVHAPFAAAERPPTTDPAFYAPLAGLRLPLDVRFAAGVAHEEQAPGDQRAVRDLVEEHLQRRVVVASACGLGRRTQDAGRAVLERTAELCEA</sequence>
<name>A0A3A3YXL9_9ACTN</name>
<dbReference type="OrthoDB" id="4504900at2"/>
<evidence type="ECO:0008006" key="3">
    <source>
        <dbReference type="Google" id="ProtNLM"/>
    </source>
</evidence>
<accession>A0A3A3YXL9</accession>
<protein>
    <recommendedName>
        <fullName evidence="3">Methionine synthase</fullName>
    </recommendedName>
</protein>
<dbReference type="Proteomes" id="UP000265614">
    <property type="component" value="Unassembled WGS sequence"/>
</dbReference>
<comment type="caution">
    <text evidence="1">The sequence shown here is derived from an EMBL/GenBank/DDBJ whole genome shotgun (WGS) entry which is preliminary data.</text>
</comment>
<dbReference type="EMBL" id="QZEZ01000003">
    <property type="protein sequence ID" value="RJK96398.1"/>
    <property type="molecule type" value="Genomic_DNA"/>
</dbReference>
<keyword evidence="2" id="KW-1185">Reference proteome</keyword>
<evidence type="ECO:0000313" key="2">
    <source>
        <dbReference type="Proteomes" id="UP000265614"/>
    </source>
</evidence>